<organism evidence="2 3">
    <name type="scientific">Clunio marinus</name>
    <dbReference type="NCBI Taxonomy" id="568069"/>
    <lineage>
        <taxon>Eukaryota</taxon>
        <taxon>Metazoa</taxon>
        <taxon>Ecdysozoa</taxon>
        <taxon>Arthropoda</taxon>
        <taxon>Hexapoda</taxon>
        <taxon>Insecta</taxon>
        <taxon>Pterygota</taxon>
        <taxon>Neoptera</taxon>
        <taxon>Endopterygota</taxon>
        <taxon>Diptera</taxon>
        <taxon>Nematocera</taxon>
        <taxon>Chironomoidea</taxon>
        <taxon>Chironomidae</taxon>
        <taxon>Clunio</taxon>
    </lineage>
</organism>
<protein>
    <submittedName>
        <fullName evidence="2">CLUMA_CG001216, isoform A</fullName>
    </submittedName>
</protein>
<proteinExistence type="predicted"/>
<dbReference type="OrthoDB" id="7859518at2759"/>
<keyword evidence="1" id="KW-0732">Signal</keyword>
<evidence type="ECO:0000313" key="3">
    <source>
        <dbReference type="Proteomes" id="UP000183832"/>
    </source>
</evidence>
<accession>A0A1J1HLS5</accession>
<evidence type="ECO:0000256" key="1">
    <source>
        <dbReference type="SAM" id="SignalP"/>
    </source>
</evidence>
<gene>
    <name evidence="2" type="ORF">CLUMA_CG001216</name>
</gene>
<dbReference type="AlphaFoldDB" id="A0A1J1HLS5"/>
<dbReference type="Proteomes" id="UP000183832">
    <property type="component" value="Unassembled WGS sequence"/>
</dbReference>
<evidence type="ECO:0000313" key="2">
    <source>
        <dbReference type="EMBL" id="CRK87414.1"/>
    </source>
</evidence>
<reference evidence="2 3" key="1">
    <citation type="submission" date="2015-04" db="EMBL/GenBank/DDBJ databases">
        <authorList>
            <person name="Syromyatnikov M.Y."/>
            <person name="Popov V.N."/>
        </authorList>
    </citation>
    <scope>NUCLEOTIDE SEQUENCE [LARGE SCALE GENOMIC DNA]</scope>
</reference>
<name>A0A1J1HLS5_9DIPT</name>
<feature type="signal peptide" evidence="1">
    <location>
        <begin position="1"/>
        <end position="19"/>
    </location>
</feature>
<sequence>MNLKAFLVMFFMLVAVKYSDQVRKIPTSCPIEPGFYFLKDFVIDDSFLTYAIPTSKVLITIVLSSKMDERMIELGDQKVQFEVKTREKWEKERKKAKQG</sequence>
<feature type="chain" id="PRO_5013108509" evidence="1">
    <location>
        <begin position="20"/>
        <end position="99"/>
    </location>
</feature>
<keyword evidence="3" id="KW-1185">Reference proteome</keyword>
<dbReference type="EMBL" id="CVRI01000004">
    <property type="protein sequence ID" value="CRK87414.1"/>
    <property type="molecule type" value="Genomic_DNA"/>
</dbReference>